<dbReference type="Gene3D" id="2.30.29.30">
    <property type="entry name" value="Pleckstrin-homology domain (PH domain)/Phosphotyrosine-binding domain (PTB)"/>
    <property type="match status" value="1"/>
</dbReference>
<evidence type="ECO:0000256" key="1">
    <source>
        <dbReference type="ARBA" id="ARBA00022553"/>
    </source>
</evidence>
<feature type="domain" description="PH" evidence="4">
    <location>
        <begin position="596"/>
        <end position="706"/>
    </location>
</feature>
<organism evidence="6">
    <name type="scientific">Darwinula stevensoni</name>
    <dbReference type="NCBI Taxonomy" id="69355"/>
    <lineage>
        <taxon>Eukaryota</taxon>
        <taxon>Metazoa</taxon>
        <taxon>Ecdysozoa</taxon>
        <taxon>Arthropoda</taxon>
        <taxon>Crustacea</taxon>
        <taxon>Oligostraca</taxon>
        <taxon>Ostracoda</taxon>
        <taxon>Podocopa</taxon>
        <taxon>Podocopida</taxon>
        <taxon>Darwinulocopina</taxon>
        <taxon>Darwinuloidea</taxon>
        <taxon>Darwinulidae</taxon>
        <taxon>Darwinula</taxon>
    </lineage>
</organism>
<dbReference type="PANTHER" id="PTHR45845">
    <property type="entry name" value="RHO GUANINE NUCLEOTIDE EXCHANGE FACTOR-RELATED"/>
    <property type="match status" value="1"/>
</dbReference>
<dbReference type="FunFam" id="2.30.29.30:FF:000078">
    <property type="entry name" value="Guanine nucleotide exchange factor DBS"/>
    <property type="match status" value="1"/>
</dbReference>
<dbReference type="Gene3D" id="1.20.900.10">
    <property type="entry name" value="Dbl homology (DH) domain"/>
    <property type="match status" value="1"/>
</dbReference>
<dbReference type="CDD" id="cd13242">
    <property type="entry name" value="PH_puratrophin-1"/>
    <property type="match status" value="1"/>
</dbReference>
<dbReference type="EMBL" id="CAJPEV010001537">
    <property type="protein sequence ID" value="CAG0893196.1"/>
    <property type="molecule type" value="Genomic_DNA"/>
</dbReference>
<feature type="compositionally biased region" description="Low complexity" evidence="3">
    <location>
        <begin position="336"/>
        <end position="347"/>
    </location>
</feature>
<dbReference type="AlphaFoldDB" id="A0A7R9A495"/>
<dbReference type="PROSITE" id="PS50003">
    <property type="entry name" value="PH_DOMAIN"/>
    <property type="match status" value="1"/>
</dbReference>
<feature type="region of interest" description="Disordered" evidence="3">
    <location>
        <begin position="840"/>
        <end position="862"/>
    </location>
</feature>
<sequence length="895" mass="100722">MMAGRKELRSRCHVKGKVIGGDTATLLNPIEKREEVKKKAKERVLSWLCQKGEETLARFKVPADNLTGVRHQERHFDEFYFVAMKHIEKGQDLLSEEEGIETDPSGPAGIGEVTKSLKLHLHSFGERLEATRERLEDTSRVYNLLERVKHLPPLLFPTSQHKNACPIRMAYEWAMETMKFAFRWQVEDQESGLEPIVTALSQLDSYLSEHPPITEETFSEMLSLAQKLESSKILEQVKIAEKRCQETQELLEVQREALLKSKHQYESRIPCLPSEDGDQPGTKVNRGLLDWDLLRFSGAKTCPTCDPLLALPSPIDSSSAKWNSGKSWCVVGRRSSLQSSSGCGSDLQPDESEDGASKDESGFSFNEDLTYGIEEGRRESRITGSLDGDGDGFGGPVPVNSHLLSRGSSLNLSVSLSGAHGQDLNDKDKKTLLMIMKEMIQTERDYVKALAYIIEELEHCETTPFNAGLCFLRYESQFYLYALYNKNKPKSDSLMSEYGAAFFKKKQRDLGDKMDLASYLLKPVQRMGKYALLLKQLLKECPSKMTEHAELSAAEEMVRFQLRHGNDLLAMDSLRECDVSPFTAFLTQQPESMRVNLKEQGRLLRQDEFLVHQGKGKKALRQVFLFEDLILFSKAKRDPERKNLDLYLYKHSIKTTDIGLTENMNENNTRFEIWFRKRKPNDTYTLQAPSSDVKLAWTEEISKLLWRQALRNREMRLVEMSSMGIGNKPCLDIKPSEDQIHDRLACGIAYILAPPRLRSCQSEKYLLKRPYSIISVSSSGSSSSSSGHSCINPPQGSLNLGFDPNDSESPRLHRSITLHSQCSNESGIIADISATDCGASSSGHSSVHRSNSSATTTSLESTATLANLPSPSMLEAPLRPQDALITEVRLVLKWS</sequence>
<proteinExistence type="predicted"/>
<feature type="domain" description="DH" evidence="5">
    <location>
        <begin position="424"/>
        <end position="568"/>
    </location>
</feature>
<dbReference type="InterPro" id="IPR001849">
    <property type="entry name" value="PH_domain"/>
</dbReference>
<evidence type="ECO:0000256" key="3">
    <source>
        <dbReference type="SAM" id="MobiDB-lite"/>
    </source>
</evidence>
<dbReference type="SUPFAM" id="SSF50729">
    <property type="entry name" value="PH domain-like"/>
    <property type="match status" value="1"/>
</dbReference>
<evidence type="ECO:0000259" key="5">
    <source>
        <dbReference type="PROSITE" id="PS50010"/>
    </source>
</evidence>
<evidence type="ECO:0000256" key="2">
    <source>
        <dbReference type="ARBA" id="ARBA00022658"/>
    </source>
</evidence>
<dbReference type="InterPro" id="IPR052231">
    <property type="entry name" value="Rho_GEF_signaling-related"/>
</dbReference>
<dbReference type="InterPro" id="IPR011993">
    <property type="entry name" value="PH-like_dom_sf"/>
</dbReference>
<gene>
    <name evidence="6" type="ORF">DSTB1V02_LOCUS7507</name>
</gene>
<keyword evidence="2" id="KW-0344">Guanine-nucleotide releasing factor</keyword>
<dbReference type="InterPro" id="IPR035899">
    <property type="entry name" value="DBL_dom_sf"/>
</dbReference>
<evidence type="ECO:0000313" key="7">
    <source>
        <dbReference type="Proteomes" id="UP000677054"/>
    </source>
</evidence>
<dbReference type="Proteomes" id="UP000677054">
    <property type="component" value="Unassembled WGS sequence"/>
</dbReference>
<keyword evidence="7" id="KW-1185">Reference proteome</keyword>
<dbReference type="InterPro" id="IPR055251">
    <property type="entry name" value="SOS1_NGEF_PH"/>
</dbReference>
<dbReference type="Pfam" id="PF00621">
    <property type="entry name" value="RhoGEF"/>
    <property type="match status" value="1"/>
</dbReference>
<feature type="region of interest" description="Disordered" evidence="3">
    <location>
        <begin position="778"/>
        <end position="811"/>
    </location>
</feature>
<dbReference type="PANTHER" id="PTHR45845:SF3">
    <property type="entry name" value="PURATROPHIN-1-LIKE, ISOFORM A"/>
    <property type="match status" value="1"/>
</dbReference>
<dbReference type="PROSITE" id="PS50010">
    <property type="entry name" value="DH_2"/>
    <property type="match status" value="1"/>
</dbReference>
<dbReference type="Pfam" id="PF22697">
    <property type="entry name" value="SOS1_NGEF_PH"/>
    <property type="match status" value="1"/>
</dbReference>
<dbReference type="EMBL" id="LR901054">
    <property type="protein sequence ID" value="CAD7247682.1"/>
    <property type="molecule type" value="Genomic_DNA"/>
</dbReference>
<dbReference type="OrthoDB" id="6152532at2759"/>
<reference evidence="6" key="1">
    <citation type="submission" date="2020-11" db="EMBL/GenBank/DDBJ databases">
        <authorList>
            <person name="Tran Van P."/>
        </authorList>
    </citation>
    <scope>NUCLEOTIDE SEQUENCE</scope>
</reference>
<accession>A0A7R9A495</accession>
<dbReference type="SUPFAM" id="SSF48065">
    <property type="entry name" value="DBL homology domain (DH-domain)"/>
    <property type="match status" value="1"/>
</dbReference>
<feature type="region of interest" description="Disordered" evidence="3">
    <location>
        <begin position="336"/>
        <end position="364"/>
    </location>
</feature>
<evidence type="ECO:0000259" key="4">
    <source>
        <dbReference type="PROSITE" id="PS50003"/>
    </source>
</evidence>
<dbReference type="GO" id="GO:0005085">
    <property type="term" value="F:guanyl-nucleotide exchange factor activity"/>
    <property type="evidence" value="ECO:0007669"/>
    <property type="project" value="UniProtKB-KW"/>
</dbReference>
<name>A0A7R9A495_9CRUS</name>
<dbReference type="SMART" id="SM00233">
    <property type="entry name" value="PH"/>
    <property type="match status" value="1"/>
</dbReference>
<dbReference type="SMART" id="SM00325">
    <property type="entry name" value="RhoGEF"/>
    <property type="match status" value="1"/>
</dbReference>
<protein>
    <submittedName>
        <fullName evidence="6">Uncharacterized protein</fullName>
    </submittedName>
</protein>
<keyword evidence="1" id="KW-0597">Phosphoprotein</keyword>
<feature type="compositionally biased region" description="Low complexity" evidence="3">
    <location>
        <begin position="778"/>
        <end position="789"/>
    </location>
</feature>
<evidence type="ECO:0000313" key="6">
    <source>
        <dbReference type="EMBL" id="CAD7247682.1"/>
    </source>
</evidence>
<dbReference type="InterPro" id="IPR000219">
    <property type="entry name" value="DH_dom"/>
</dbReference>